<dbReference type="AlphaFoldDB" id="A0A8K0G2U8"/>
<keyword evidence="2" id="KW-1185">Reference proteome</keyword>
<name>A0A8K0G2U8_IGNLU</name>
<dbReference type="OrthoDB" id="6782574at2759"/>
<evidence type="ECO:0000313" key="2">
    <source>
        <dbReference type="Proteomes" id="UP000801492"/>
    </source>
</evidence>
<reference evidence="1" key="1">
    <citation type="submission" date="2019-08" db="EMBL/GenBank/DDBJ databases">
        <title>The genome of the North American firefly Photinus pyralis.</title>
        <authorList>
            <consortium name="Photinus pyralis genome working group"/>
            <person name="Fallon T.R."/>
            <person name="Sander Lower S.E."/>
            <person name="Weng J.-K."/>
        </authorList>
    </citation>
    <scope>NUCLEOTIDE SEQUENCE</scope>
    <source>
        <strain evidence="1">TRF0915ILg1</strain>
        <tissue evidence="1">Whole body</tissue>
    </source>
</reference>
<dbReference type="EMBL" id="VTPC01090291">
    <property type="protein sequence ID" value="KAF2883769.1"/>
    <property type="molecule type" value="Genomic_DNA"/>
</dbReference>
<sequence>MKCPDSKKIEIGTPKDVMNEIKNGIDPNKAELRDKKRHTYADDTVLLEVTDEDKSARVSSRNERIPQIPVTIFGKIVSYSNTAKYLRMTLDAKLQWTKRIKQKHQKLVVSNKYKQVLKPVGTYHALRKQNLNFGTCAIHDDIHRDLQIEPIEDEIRRM</sequence>
<dbReference type="Proteomes" id="UP000801492">
    <property type="component" value="Unassembled WGS sequence"/>
</dbReference>
<organism evidence="1 2">
    <name type="scientific">Ignelater luminosus</name>
    <name type="common">Cucubano</name>
    <name type="synonym">Pyrophorus luminosus</name>
    <dbReference type="NCBI Taxonomy" id="2038154"/>
    <lineage>
        <taxon>Eukaryota</taxon>
        <taxon>Metazoa</taxon>
        <taxon>Ecdysozoa</taxon>
        <taxon>Arthropoda</taxon>
        <taxon>Hexapoda</taxon>
        <taxon>Insecta</taxon>
        <taxon>Pterygota</taxon>
        <taxon>Neoptera</taxon>
        <taxon>Endopterygota</taxon>
        <taxon>Coleoptera</taxon>
        <taxon>Polyphaga</taxon>
        <taxon>Elateriformia</taxon>
        <taxon>Elateroidea</taxon>
        <taxon>Elateridae</taxon>
        <taxon>Agrypninae</taxon>
        <taxon>Pyrophorini</taxon>
        <taxon>Ignelater</taxon>
    </lineage>
</organism>
<gene>
    <name evidence="1" type="ORF">ILUMI_22401</name>
</gene>
<comment type="caution">
    <text evidence="1">The sequence shown here is derived from an EMBL/GenBank/DDBJ whole genome shotgun (WGS) entry which is preliminary data.</text>
</comment>
<proteinExistence type="predicted"/>
<accession>A0A8K0G2U8</accession>
<evidence type="ECO:0000313" key="1">
    <source>
        <dbReference type="EMBL" id="KAF2883769.1"/>
    </source>
</evidence>
<protein>
    <submittedName>
        <fullName evidence="1">Uncharacterized protein</fullName>
    </submittedName>
</protein>